<evidence type="ECO:0000313" key="6">
    <source>
        <dbReference type="Proteomes" id="UP000718571"/>
    </source>
</evidence>
<proteinExistence type="inferred from homology"/>
<evidence type="ECO:0000256" key="3">
    <source>
        <dbReference type="SAM" id="Phobius"/>
    </source>
</evidence>
<dbReference type="SMART" id="SM00244">
    <property type="entry name" value="PHB"/>
    <property type="match status" value="1"/>
</dbReference>
<dbReference type="FunFam" id="3.30.479.30:FF:000004">
    <property type="entry name" value="Putative membrane protease family, stomatin"/>
    <property type="match status" value="1"/>
</dbReference>
<dbReference type="PRINTS" id="PR00721">
    <property type="entry name" value="STOMATIN"/>
</dbReference>
<dbReference type="PANTHER" id="PTHR10264:SF19">
    <property type="entry name" value="AT06885P-RELATED"/>
    <property type="match status" value="1"/>
</dbReference>
<evidence type="ECO:0000313" key="5">
    <source>
        <dbReference type="EMBL" id="MBE5728407.1"/>
    </source>
</evidence>
<protein>
    <recommendedName>
        <fullName evidence="4">Band 7 domain-containing protein</fullName>
    </recommendedName>
</protein>
<dbReference type="GO" id="GO:0005886">
    <property type="term" value="C:plasma membrane"/>
    <property type="evidence" value="ECO:0007669"/>
    <property type="project" value="InterPro"/>
</dbReference>
<keyword evidence="3" id="KW-1133">Transmembrane helix</keyword>
<dbReference type="InterPro" id="IPR036013">
    <property type="entry name" value="Band_7/SPFH_dom_sf"/>
</dbReference>
<dbReference type="Proteomes" id="UP000718571">
    <property type="component" value="Unassembled WGS sequence"/>
</dbReference>
<gene>
    <name evidence="5" type="ORF">IHE51_00935</name>
</gene>
<organism evidence="5 6">
    <name type="scientific">Candidatus Acidifodinimicrobium mancum</name>
    <dbReference type="NCBI Taxonomy" id="2898728"/>
    <lineage>
        <taxon>Archaea</taxon>
        <taxon>Candidatus Parvarchaeota</taxon>
        <taxon>Candidatus Acidifodinimicrobiaceae</taxon>
        <taxon>Candidatus Acidifodinimicrobium</taxon>
    </lineage>
</organism>
<dbReference type="InterPro" id="IPR001107">
    <property type="entry name" value="Band_7"/>
</dbReference>
<comment type="subcellular location">
    <subcellularLocation>
        <location evidence="1">Membrane</location>
        <topology evidence="1">Single-pass membrane protein</topology>
    </subcellularLocation>
</comment>
<evidence type="ECO:0000256" key="2">
    <source>
        <dbReference type="ARBA" id="ARBA00008164"/>
    </source>
</evidence>
<dbReference type="InterPro" id="IPR043202">
    <property type="entry name" value="Band-7_stomatin-like"/>
</dbReference>
<comment type="similarity">
    <text evidence="2">Belongs to the band 7/mec-2 family.</text>
</comment>
<dbReference type="EMBL" id="JADFAR010000010">
    <property type="protein sequence ID" value="MBE5728407.1"/>
    <property type="molecule type" value="Genomic_DNA"/>
</dbReference>
<keyword evidence="3" id="KW-0812">Transmembrane</keyword>
<evidence type="ECO:0000259" key="4">
    <source>
        <dbReference type="SMART" id="SM00244"/>
    </source>
</evidence>
<feature type="transmembrane region" description="Helical" evidence="3">
    <location>
        <begin position="32"/>
        <end position="50"/>
    </location>
</feature>
<dbReference type="InterPro" id="IPR001972">
    <property type="entry name" value="Stomatin_HflK_fam"/>
</dbReference>
<dbReference type="SUPFAM" id="SSF117892">
    <property type="entry name" value="Band 7/SPFH domain"/>
    <property type="match status" value="1"/>
</dbReference>
<evidence type="ECO:0000256" key="1">
    <source>
        <dbReference type="ARBA" id="ARBA00004167"/>
    </source>
</evidence>
<keyword evidence="3" id="KW-0472">Membrane</keyword>
<accession>A0A8T3UY85</accession>
<dbReference type="GO" id="GO:0098552">
    <property type="term" value="C:side of membrane"/>
    <property type="evidence" value="ECO:0007669"/>
    <property type="project" value="UniProtKB-ARBA"/>
</dbReference>
<name>A0A8T3UY85_9ARCH</name>
<sequence length="311" mass="34433">MGPGEFWGFIAVIAAIVILFFAGIYFQVAYDLFLILLVILIIVLFFIGFVKKYTQFERGIIFRLGKFNRVAGPGWAIVIPFFEQEYKRVDVRVKMMDVQSDEAFTADDIRLSVSGTIYYQIKDPEKATLQIDNYGQGLNTLIQSTVRNTVAGMTMRQVFGSIDKLNDIMADAIRHATYQWGIDVPMVQIRTVSPPQEVVQAMIQPEISANLLQAQRFKADAQKIVMEAIGEGGKALDDRSIMYLYLQALKQMGESSSSKIVLPMQFFQGLGGMAGGLAGLSTTAIASLGGQQNVQNVIDSIKQKITDAAKT</sequence>
<feature type="transmembrane region" description="Helical" evidence="3">
    <location>
        <begin position="7"/>
        <end position="26"/>
    </location>
</feature>
<dbReference type="PANTHER" id="PTHR10264">
    <property type="entry name" value="BAND 7 PROTEIN-RELATED"/>
    <property type="match status" value="1"/>
</dbReference>
<dbReference type="Gene3D" id="3.30.479.30">
    <property type="entry name" value="Band 7 domain"/>
    <property type="match status" value="1"/>
</dbReference>
<feature type="domain" description="Band 7" evidence="4">
    <location>
        <begin position="48"/>
        <end position="206"/>
    </location>
</feature>
<comment type="caution">
    <text evidence="5">The sequence shown here is derived from an EMBL/GenBank/DDBJ whole genome shotgun (WGS) entry which is preliminary data.</text>
</comment>
<dbReference type="AlphaFoldDB" id="A0A8T3UY85"/>
<reference evidence="5 6" key="1">
    <citation type="submission" date="2020-09" db="EMBL/GenBank/DDBJ databases">
        <title>Genomic characterization of a novel Parvarchaeota family in acid mine drainage sediments.</title>
        <authorList>
            <person name="Luo Z.-H."/>
        </authorList>
    </citation>
    <scope>NUCLEOTIDE SEQUENCE [LARGE SCALE GENOMIC DNA]</scope>
    <source>
        <strain evidence="5">MAS1_bins.189</strain>
    </source>
</reference>
<dbReference type="Pfam" id="PF01145">
    <property type="entry name" value="Band_7"/>
    <property type="match status" value="1"/>
</dbReference>